<keyword evidence="3" id="KW-1185">Reference proteome</keyword>
<sequence>MNEAIRILASGGVGALCVILFFTIKWLINSKKEPNNKNSNNININNQTNEKLDWVLQELREMKKSIQEIEDQQRKGDTAFLFYIESTEIDDAKKNNIKRLLGK</sequence>
<evidence type="ECO:0000313" key="2">
    <source>
        <dbReference type="EMBL" id="VEU70441.1"/>
    </source>
</evidence>
<keyword evidence="1" id="KW-1133">Transmembrane helix</keyword>
<dbReference type="EMBL" id="LR215024">
    <property type="protein sequence ID" value="VEU70441.1"/>
    <property type="molecule type" value="Genomic_DNA"/>
</dbReference>
<dbReference type="KEGG" id="mgly:NCTC10194_00444"/>
<accession>A0A449AVB1</accession>
<organism evidence="2 3">
    <name type="scientific">Mycoplasmopsis glycophila</name>
    <dbReference type="NCBI Taxonomy" id="171285"/>
    <lineage>
        <taxon>Bacteria</taxon>
        <taxon>Bacillati</taxon>
        <taxon>Mycoplasmatota</taxon>
        <taxon>Mycoplasmoidales</taxon>
        <taxon>Metamycoplasmataceae</taxon>
        <taxon>Mycoplasmopsis</taxon>
    </lineage>
</organism>
<feature type="transmembrane region" description="Helical" evidence="1">
    <location>
        <begin position="6"/>
        <end position="28"/>
    </location>
</feature>
<dbReference type="Proteomes" id="UP000290815">
    <property type="component" value="Chromosome"/>
</dbReference>
<keyword evidence="1" id="KW-0812">Transmembrane</keyword>
<name>A0A449AVB1_9BACT</name>
<evidence type="ECO:0000313" key="3">
    <source>
        <dbReference type="Proteomes" id="UP000290815"/>
    </source>
</evidence>
<evidence type="ECO:0000256" key="1">
    <source>
        <dbReference type="SAM" id="Phobius"/>
    </source>
</evidence>
<protein>
    <submittedName>
        <fullName evidence="2">Uncharacterized protein</fullName>
    </submittedName>
</protein>
<proteinExistence type="predicted"/>
<dbReference type="RefSeq" id="WP_027333381.1">
    <property type="nucleotide sequence ID" value="NZ_LR215024.1"/>
</dbReference>
<keyword evidence="1" id="KW-0472">Membrane</keyword>
<dbReference type="AlphaFoldDB" id="A0A449AVB1"/>
<reference evidence="2 3" key="1">
    <citation type="submission" date="2019-01" db="EMBL/GenBank/DDBJ databases">
        <authorList>
            <consortium name="Pathogen Informatics"/>
        </authorList>
    </citation>
    <scope>NUCLEOTIDE SEQUENCE [LARGE SCALE GENOMIC DNA]</scope>
    <source>
        <strain evidence="2 3">NCTC10194</strain>
    </source>
</reference>
<gene>
    <name evidence="2" type="ORF">NCTC10194_00444</name>
</gene>